<name>A0A4R9C264_9FIRM</name>
<keyword evidence="5" id="KW-0521">NADP</keyword>
<evidence type="ECO:0000256" key="1">
    <source>
        <dbReference type="ARBA" id="ARBA00008366"/>
    </source>
</evidence>
<dbReference type="AlphaFoldDB" id="A0A4R9C264"/>
<dbReference type="InterPro" id="IPR016446">
    <property type="entry name" value="Flavin_OxRdtase_Frp"/>
</dbReference>
<evidence type="ECO:0000256" key="5">
    <source>
        <dbReference type="PIRNR" id="PIRNR005426"/>
    </source>
</evidence>
<dbReference type="PANTHER" id="PTHR43425:SF2">
    <property type="entry name" value="OXYGEN-INSENSITIVE NADPH NITROREDUCTASE"/>
    <property type="match status" value="1"/>
</dbReference>
<comment type="caution">
    <text evidence="7">The sequence shown here is derived from an EMBL/GenBank/DDBJ whole genome shotgun (WGS) entry which is preliminary data.</text>
</comment>
<keyword evidence="4 5" id="KW-0560">Oxidoreductase</keyword>
<keyword evidence="2 5" id="KW-0285">Flavoprotein</keyword>
<dbReference type="OrthoDB" id="9775805at2"/>
<dbReference type="InterPro" id="IPR029479">
    <property type="entry name" value="Nitroreductase"/>
</dbReference>
<dbReference type="Gene3D" id="3.40.109.10">
    <property type="entry name" value="NADH Oxidase"/>
    <property type="match status" value="1"/>
</dbReference>
<keyword evidence="8" id="KW-1185">Reference proteome</keyword>
<dbReference type="CDD" id="cd02146">
    <property type="entry name" value="NfsA-like"/>
    <property type="match status" value="1"/>
</dbReference>
<dbReference type="InterPro" id="IPR000415">
    <property type="entry name" value="Nitroreductase-like"/>
</dbReference>
<proteinExistence type="inferred from homology"/>
<dbReference type="RefSeq" id="WP_134711334.1">
    <property type="nucleotide sequence ID" value="NZ_CP119081.1"/>
</dbReference>
<evidence type="ECO:0000259" key="6">
    <source>
        <dbReference type="Pfam" id="PF00881"/>
    </source>
</evidence>
<keyword evidence="3 5" id="KW-0288">FMN</keyword>
<gene>
    <name evidence="7" type="ORF">EQF91_02240</name>
</gene>
<comment type="similarity">
    <text evidence="1 5">Belongs to the flavin oxidoreductase frp family.</text>
</comment>
<dbReference type="SUPFAM" id="SSF55469">
    <property type="entry name" value="FMN-dependent nitroreductase-like"/>
    <property type="match status" value="1"/>
</dbReference>
<dbReference type="PIRSF" id="PIRSF005426">
    <property type="entry name" value="Frp"/>
    <property type="match status" value="1"/>
</dbReference>
<dbReference type="PANTHER" id="PTHR43425">
    <property type="entry name" value="OXYGEN-INSENSITIVE NADPH NITROREDUCTASE"/>
    <property type="match status" value="1"/>
</dbReference>
<dbReference type="EMBL" id="SCFR01000005">
    <property type="protein sequence ID" value="TFF66966.1"/>
    <property type="molecule type" value="Genomic_DNA"/>
</dbReference>
<dbReference type="Pfam" id="PF00881">
    <property type="entry name" value="Nitroreductase"/>
    <property type="match status" value="1"/>
</dbReference>
<evidence type="ECO:0000256" key="2">
    <source>
        <dbReference type="ARBA" id="ARBA00022630"/>
    </source>
</evidence>
<protein>
    <submittedName>
        <fullName evidence="7">NADPH-dependent oxidoreductase</fullName>
    </submittedName>
</protein>
<evidence type="ECO:0000313" key="8">
    <source>
        <dbReference type="Proteomes" id="UP000297454"/>
    </source>
</evidence>
<feature type="domain" description="Nitroreductase" evidence="6">
    <location>
        <begin position="10"/>
        <end position="165"/>
    </location>
</feature>
<evidence type="ECO:0000256" key="4">
    <source>
        <dbReference type="ARBA" id="ARBA00023002"/>
    </source>
</evidence>
<sequence>MKTNKTIETILNHRSIRKWKDEKLSDDVLETLYNVANRTSTSIGMQTASIIRVVDKEKRAQIAEVSTQKYVNEAPEFWVFVADNYRNHRILQEADASEDHTNDVDRLFSSFTDAAIMAQNVANAAESLGLGIVYFGSILNDARRIVEILELPEHTFPVIGMGIGYPDQEPQLKPRMDYENRIFTDTYKKYENYHEVFKKYDEEMVKYYDLRNTNGPVDKFTEQAVAKYTKQQIKRQELLQVAKEQGFDLGNIK</sequence>
<evidence type="ECO:0000256" key="3">
    <source>
        <dbReference type="ARBA" id="ARBA00022643"/>
    </source>
</evidence>
<evidence type="ECO:0000313" key="7">
    <source>
        <dbReference type="EMBL" id="TFF66966.1"/>
    </source>
</evidence>
<dbReference type="Proteomes" id="UP000297454">
    <property type="component" value="Unassembled WGS sequence"/>
</dbReference>
<reference evidence="7 8" key="1">
    <citation type="submission" date="2019-01" db="EMBL/GenBank/DDBJ databases">
        <title>Draft Genome Sequences of Helcococcus ovis Strains Isolated from the Uterus and Vagina of Dairy Cows with Metritis.</title>
        <authorList>
            <person name="Cunha F."/>
            <person name="Jeon S.J."/>
            <person name="Kutzer P."/>
            <person name="Galvao K.N."/>
        </authorList>
    </citation>
    <scope>NUCLEOTIDE SEQUENCE [LARGE SCALE GENOMIC DNA]</scope>
    <source>
        <strain evidence="7 8">KG-37</strain>
    </source>
</reference>
<organism evidence="7 8">
    <name type="scientific">Helcococcus ovis</name>
    <dbReference type="NCBI Taxonomy" id="72026"/>
    <lineage>
        <taxon>Bacteria</taxon>
        <taxon>Bacillati</taxon>
        <taxon>Bacillota</taxon>
        <taxon>Tissierellia</taxon>
        <taxon>Tissierellales</taxon>
        <taxon>Peptoniphilaceae</taxon>
        <taxon>Helcococcus</taxon>
    </lineage>
</organism>
<dbReference type="GeneID" id="97030144"/>
<dbReference type="GO" id="GO:0016491">
    <property type="term" value="F:oxidoreductase activity"/>
    <property type="evidence" value="ECO:0007669"/>
    <property type="project" value="UniProtKB-UniRule"/>
</dbReference>
<accession>A0A4R9C264</accession>